<dbReference type="GO" id="GO:0000922">
    <property type="term" value="C:spindle pole"/>
    <property type="evidence" value="ECO:0000318"/>
    <property type="project" value="GO_Central"/>
</dbReference>
<dbReference type="InterPro" id="IPR044506">
    <property type="entry name" value="CDC14_C"/>
</dbReference>
<dbReference type="InterPro" id="IPR029260">
    <property type="entry name" value="DSPn"/>
</dbReference>
<evidence type="ECO:0000256" key="8">
    <source>
        <dbReference type="ARBA" id="ARBA00023125"/>
    </source>
</evidence>
<feature type="compositionally biased region" description="Basic and acidic residues" evidence="10">
    <location>
        <begin position="365"/>
        <end position="375"/>
    </location>
</feature>
<comment type="similarity">
    <text evidence="1">Belongs to the protein-tyrosine phosphatase family. Non-receptor class CDC14 subfamily.</text>
</comment>
<dbReference type="eggNOG" id="KOG1720">
    <property type="taxonomic scope" value="Eukaryota"/>
</dbReference>
<dbReference type="KEGG" id="cbr:CBG_02452"/>
<feature type="region of interest" description="Disordered" evidence="10">
    <location>
        <begin position="463"/>
        <end position="532"/>
    </location>
</feature>
<dbReference type="SMART" id="SM00195">
    <property type="entry name" value="DSPc"/>
    <property type="match status" value="1"/>
</dbReference>
<reference evidence="14 15" key="1">
    <citation type="journal article" date="2003" name="PLoS Biol.">
        <title>The genome sequence of Caenorhabditis briggsae: a platform for comparative genomics.</title>
        <authorList>
            <person name="Stein L.D."/>
            <person name="Bao Z."/>
            <person name="Blasiar D."/>
            <person name="Blumenthal T."/>
            <person name="Brent M.R."/>
            <person name="Chen N."/>
            <person name="Chinwalla A."/>
            <person name="Clarke L."/>
            <person name="Clee C."/>
            <person name="Coghlan A."/>
            <person name="Coulson A."/>
            <person name="D'Eustachio P."/>
            <person name="Fitch D.H."/>
            <person name="Fulton L.A."/>
            <person name="Fulton R.E."/>
            <person name="Griffiths-Jones S."/>
            <person name="Harris T.W."/>
            <person name="Hillier L.W."/>
            <person name="Kamath R."/>
            <person name="Kuwabara P.E."/>
            <person name="Mardis E.R."/>
            <person name="Marra M.A."/>
            <person name="Miner T.L."/>
            <person name="Minx P."/>
            <person name="Mullikin J.C."/>
            <person name="Plumb R.W."/>
            <person name="Rogers J."/>
            <person name="Schein J.E."/>
            <person name="Sohrmann M."/>
            <person name="Spieth J."/>
            <person name="Stajich J.E."/>
            <person name="Wei C."/>
            <person name="Willey D."/>
            <person name="Wilson R.K."/>
            <person name="Durbin R."/>
            <person name="Waterston R.H."/>
        </authorList>
    </citation>
    <scope>NUCLEOTIDE SEQUENCE [LARGE SCALE GENOMIC DNA]</scope>
    <source>
        <strain evidence="14 15">AF16</strain>
    </source>
</reference>
<dbReference type="PROSITE" id="PS50950">
    <property type="entry name" value="ZF_THAP"/>
    <property type="match status" value="1"/>
</dbReference>
<evidence type="ECO:0000313" key="15">
    <source>
        <dbReference type="Proteomes" id="UP000008549"/>
    </source>
</evidence>
<evidence type="ECO:0000256" key="10">
    <source>
        <dbReference type="SAM" id="MobiDB-lite"/>
    </source>
</evidence>
<evidence type="ECO:0000256" key="2">
    <source>
        <dbReference type="ARBA" id="ARBA00013064"/>
    </source>
</evidence>
<evidence type="ECO:0000313" key="16">
    <source>
        <dbReference type="WormBase" id="CBG02452a"/>
    </source>
</evidence>
<dbReference type="Pfam" id="PF14671">
    <property type="entry name" value="DSPn"/>
    <property type="match status" value="1"/>
</dbReference>
<dbReference type="EC" id="3.1.3.48" evidence="2"/>
<dbReference type="FunFam" id="3.90.190.10:FF:000006">
    <property type="entry name" value="Dual specificity protein phosphatase CDC14B"/>
    <property type="match status" value="1"/>
</dbReference>
<dbReference type="RefSeq" id="XP_002630758.1">
    <property type="nucleotide sequence ID" value="XM_002630712.1"/>
</dbReference>
<keyword evidence="5" id="KW-0378">Hydrolase</keyword>
<keyword evidence="7" id="KW-0904">Protein phosphatase</keyword>
<dbReference type="GO" id="GO:0004725">
    <property type="term" value="F:protein tyrosine phosphatase activity"/>
    <property type="evidence" value="ECO:0000318"/>
    <property type="project" value="GO_Central"/>
</dbReference>
<evidence type="ECO:0000259" key="12">
    <source>
        <dbReference type="PROSITE" id="PS50056"/>
    </source>
</evidence>
<dbReference type="GO" id="GO:0072686">
    <property type="term" value="C:mitotic spindle"/>
    <property type="evidence" value="ECO:0000318"/>
    <property type="project" value="GO_Central"/>
</dbReference>
<dbReference type="SMART" id="SM00692">
    <property type="entry name" value="DM3"/>
    <property type="match status" value="1"/>
</dbReference>
<evidence type="ECO:0000313" key="14">
    <source>
        <dbReference type="EMBL" id="CAP24069.1"/>
    </source>
</evidence>
<evidence type="ECO:0000256" key="1">
    <source>
        <dbReference type="ARBA" id="ARBA00007315"/>
    </source>
</evidence>
<evidence type="ECO:0000256" key="9">
    <source>
        <dbReference type="PROSITE-ProRule" id="PRU00309"/>
    </source>
</evidence>
<keyword evidence="3" id="KW-0479">Metal-binding</keyword>
<keyword evidence="6" id="KW-0862">Zinc</keyword>
<dbReference type="InterPro" id="IPR029021">
    <property type="entry name" value="Prot-tyrosine_phosphatase-like"/>
</dbReference>
<dbReference type="GO" id="GO:0003677">
    <property type="term" value="F:DNA binding"/>
    <property type="evidence" value="ECO:0007669"/>
    <property type="project" value="UniProtKB-UniRule"/>
</dbReference>
<dbReference type="GO" id="GO:0005730">
    <property type="term" value="C:nucleolus"/>
    <property type="evidence" value="ECO:0000318"/>
    <property type="project" value="GO_Central"/>
</dbReference>
<feature type="domain" description="Tyrosine specific protein phosphatases" evidence="12">
    <location>
        <begin position="260"/>
        <end position="322"/>
    </location>
</feature>
<dbReference type="Gene3D" id="3.90.190.10">
    <property type="entry name" value="Protein tyrosine phosphatase superfamily"/>
    <property type="match status" value="2"/>
</dbReference>
<proteinExistence type="inferred from homology"/>
<dbReference type="InterPro" id="IPR050561">
    <property type="entry name" value="PTP"/>
</dbReference>
<dbReference type="GO" id="GO:0032467">
    <property type="term" value="P:positive regulation of cytokinesis"/>
    <property type="evidence" value="ECO:0000318"/>
    <property type="project" value="GO_Central"/>
</dbReference>
<dbReference type="AlphaFoldDB" id="A8WUA7"/>
<evidence type="ECO:0000256" key="7">
    <source>
        <dbReference type="ARBA" id="ARBA00022912"/>
    </source>
</evidence>
<dbReference type="PANTHER" id="PTHR23339">
    <property type="entry name" value="TYROSINE SPECIFIC PROTEIN PHOSPHATASE AND DUAL SPECIFICITY PROTEIN PHOSPHATASE"/>
    <property type="match status" value="1"/>
</dbReference>
<protein>
    <recommendedName>
        <fullName evidence="2">protein-tyrosine-phosphatase</fullName>
        <ecNumber evidence="2">3.1.3.48</ecNumber>
    </recommendedName>
</protein>
<reference evidence="14 15" key="2">
    <citation type="journal article" date="2011" name="PLoS Genet.">
        <title>Caenorhabditis briggsae recombinant inbred line genotypes reveal inter-strain incompatibility and the evolution of recombination.</title>
        <authorList>
            <person name="Ross J.A."/>
            <person name="Koboldt D.C."/>
            <person name="Staisch J.E."/>
            <person name="Chamberlin H.M."/>
            <person name="Gupta B.P."/>
            <person name="Miller R.D."/>
            <person name="Baird S.E."/>
            <person name="Haag E.S."/>
        </authorList>
    </citation>
    <scope>NUCLEOTIDE SEQUENCE [LARGE SCALE GENOMIC DNA]</scope>
    <source>
        <strain evidence="14 15">AF16</strain>
    </source>
</reference>
<feature type="region of interest" description="Disordered" evidence="10">
    <location>
        <begin position="365"/>
        <end position="425"/>
    </location>
</feature>
<organism evidence="14 15">
    <name type="scientific">Caenorhabditis briggsae</name>
    <dbReference type="NCBI Taxonomy" id="6238"/>
    <lineage>
        <taxon>Eukaryota</taxon>
        <taxon>Metazoa</taxon>
        <taxon>Ecdysozoa</taxon>
        <taxon>Nematoda</taxon>
        <taxon>Chromadorea</taxon>
        <taxon>Rhabditida</taxon>
        <taxon>Rhabditina</taxon>
        <taxon>Rhabditomorpha</taxon>
        <taxon>Rhabditoidea</taxon>
        <taxon>Rhabditidae</taxon>
        <taxon>Peloderinae</taxon>
        <taxon>Caenorhabditis</taxon>
    </lineage>
</organism>
<dbReference type="InterPro" id="IPR003595">
    <property type="entry name" value="Tyr_Pase_cat"/>
</dbReference>
<feature type="domain" description="THAP-type" evidence="13">
    <location>
        <begin position="933"/>
        <end position="1007"/>
    </location>
</feature>
<dbReference type="SUPFAM" id="SSF52799">
    <property type="entry name" value="(Phosphotyrosine protein) phosphatases II"/>
    <property type="match status" value="2"/>
</dbReference>
<dbReference type="InParanoid" id="A8WUA7"/>
<dbReference type="GO" id="GO:0005737">
    <property type="term" value="C:cytoplasm"/>
    <property type="evidence" value="ECO:0000318"/>
    <property type="project" value="GO_Central"/>
</dbReference>
<dbReference type="GO" id="GO:0000226">
    <property type="term" value="P:microtubule cytoskeleton organization"/>
    <property type="evidence" value="ECO:0000318"/>
    <property type="project" value="GO_Central"/>
</dbReference>
<evidence type="ECO:0000259" key="13">
    <source>
        <dbReference type="PROSITE" id="PS50950"/>
    </source>
</evidence>
<feature type="compositionally biased region" description="Polar residues" evidence="10">
    <location>
        <begin position="479"/>
        <end position="523"/>
    </location>
</feature>
<feature type="domain" description="Tyrosine-protein phosphatase" evidence="11">
    <location>
        <begin position="178"/>
        <end position="336"/>
    </location>
</feature>
<keyword evidence="4 9" id="KW-0863">Zinc-finger</keyword>
<dbReference type="FunCoup" id="A8WUA7">
    <property type="interactions" value="2010"/>
</dbReference>
<dbReference type="STRING" id="6238.A8WUA7"/>
<dbReference type="CDD" id="cd14499">
    <property type="entry name" value="CDC14_C"/>
    <property type="match status" value="1"/>
</dbReference>
<dbReference type="Pfam" id="PF25375">
    <property type="entry name" value="Lin-15B"/>
    <property type="match status" value="1"/>
</dbReference>
<feature type="non-terminal residue" evidence="14">
    <location>
        <position position="1"/>
    </location>
</feature>
<dbReference type="GO" id="GO:0004722">
    <property type="term" value="F:protein serine/threonine phosphatase activity"/>
    <property type="evidence" value="ECO:0000318"/>
    <property type="project" value="GO_Central"/>
</dbReference>
<name>A8WUA7_CAEBR</name>
<dbReference type="Proteomes" id="UP000008549">
    <property type="component" value="Unassembled WGS sequence"/>
</dbReference>
<dbReference type="InterPro" id="IPR016130">
    <property type="entry name" value="Tyr_Pase_AS"/>
</dbReference>
<feature type="compositionally biased region" description="Low complexity" evidence="10">
    <location>
        <begin position="394"/>
        <end position="407"/>
    </location>
</feature>
<dbReference type="HOGENOM" id="CLU_288890_0_0_1"/>
<dbReference type="Pfam" id="PF22785">
    <property type="entry name" value="Tc-R-P"/>
    <property type="match status" value="1"/>
</dbReference>
<dbReference type="PROSITE" id="PS50056">
    <property type="entry name" value="TYR_PHOSPHATASE_2"/>
    <property type="match status" value="1"/>
</dbReference>
<evidence type="ECO:0000259" key="11">
    <source>
        <dbReference type="PROSITE" id="PS50054"/>
    </source>
</evidence>
<sequence length="1044" mass="117580">QLIPNQLYFGCFPDPNAIDKSDKSIKKTCFISVNNKFHYEPFYEDFGPWNLSVLYRLCVQIDKLLEVEEKRGRRVVLFCQEDGTGDYEKLRVNTAYVLGAFLIIYQGFSADDAYLKVSSGDGPKLIGFRDASMGAPQYLLHVHDVLRGIEKALRFGWLDFSDFDYEEYEFYERVENGDFNWIVPGKILSFCGPHNESREENGYPYHAPDVYFDYFREKKVSTIVRLNAKNYDAAKFTKAGFDHVDLFFVDGSTPSDEIMLKFIKVVDSAQGGVAVHCKAGLGRTGTLIACWMMKEFGLTAGECMGWLRVCRPGSVIGPQQPYLVEKQKFCWGLSKSNGIHLIPTKEEKKCVRRLANQVDDINLGEGKRSKSRETTTRPNILRRKVQAQNGVEIPPVSASSSTPGTSRSTRRVVDETALDEQGRSQGDRLLQLKAKHQHEAEQTSSNTPSRRFVKNSAPQMAVPSQAYLNRNREPLLVTPTKTAGPSSSGTSSRQLKTTSNGNVAYRTRTPSGSNGTGTLSRTPASAVFPSMASRRSEATRYLSPTTPIKPMSPAYTGSANSYKTCLRSEKPLGATTSTPFNLQPQFGLVRVPMDSPHLVMAQRPPPARVPLAQHNFSSVQMYNPASRSLGDKKPVTRNTASTSALPAMYMTRSKMSQADFIDKNLPGLSCAQHENCGQDVEHTPNPPAIKKRLVLVSRRIITVHGPVPAAGPPCFPPNKQPMSLAKHSFVFSSHRICLICRLMKPVSEIVIITDENDKLFVVLSAIYRRKMDFTLANHIYKHSPFYACSAHLPEASAGVLRMLGVSSAVGILKARSRKVSQVEAFARHISRNSYINVDKLLSLAYSFTQKHPQPFEPVGPVVREEDVPCEKTIECKSDVQADAIVPKCFREPRKQRFEKENTESVSSLLRIIRREPMHLPIDRHIYPNAVLHRPVKCCYCFEIHEKEAMLNIPKTRTRIAMWAESIGNELSERLWRNPVNYMCKKHFTKYDLSPQGRLRRNAMPNFAPQLEVHTFKIYGDRFIKVEENHMDDDRGDSSYIDIEN</sequence>
<dbReference type="InterPro" id="IPR057432">
    <property type="entry name" value="Lin-15A/B-like_dom"/>
</dbReference>
<keyword evidence="15" id="KW-1185">Reference proteome</keyword>
<gene>
    <name evidence="16" type="primary">cdc-14.2</name>
    <name evidence="14" type="synonym">Cbr-cdc-14</name>
    <name evidence="16" type="ORF">CBG02452</name>
    <name evidence="14" type="ORF">CBG_02452</name>
</gene>
<accession>A8WUA7</accession>
<dbReference type="EMBL" id="HE601438">
    <property type="protein sequence ID" value="CAP24069.1"/>
    <property type="molecule type" value="Genomic_DNA"/>
</dbReference>
<dbReference type="PROSITE" id="PS00383">
    <property type="entry name" value="TYR_PHOSPHATASE_1"/>
    <property type="match status" value="1"/>
</dbReference>
<dbReference type="GO" id="GO:0060271">
    <property type="term" value="P:cilium assembly"/>
    <property type="evidence" value="ECO:0000318"/>
    <property type="project" value="GO_Central"/>
</dbReference>
<dbReference type="WormBase" id="CBG02452a">
    <property type="protein sequence ID" value="CBP49529"/>
    <property type="gene ID" value="WBGene00025501"/>
    <property type="gene designation" value="Cbr-cdc-14.2"/>
</dbReference>
<dbReference type="SMART" id="SM00404">
    <property type="entry name" value="PTPc_motif"/>
    <property type="match status" value="1"/>
</dbReference>
<keyword evidence="8 9" id="KW-0238">DNA-binding</keyword>
<evidence type="ECO:0000256" key="6">
    <source>
        <dbReference type="ARBA" id="ARBA00022833"/>
    </source>
</evidence>
<feature type="region of interest" description="Disordered" evidence="10">
    <location>
        <begin position="434"/>
        <end position="453"/>
    </location>
</feature>
<dbReference type="CDD" id="cd17657">
    <property type="entry name" value="CDC14_N"/>
    <property type="match status" value="1"/>
</dbReference>
<evidence type="ECO:0000256" key="4">
    <source>
        <dbReference type="ARBA" id="ARBA00022771"/>
    </source>
</evidence>
<evidence type="ECO:0000256" key="5">
    <source>
        <dbReference type="ARBA" id="ARBA00022801"/>
    </source>
</evidence>
<dbReference type="CTD" id="8572274"/>
<dbReference type="PROSITE" id="PS50054">
    <property type="entry name" value="TYR_PHOSPHATASE_DUAL"/>
    <property type="match status" value="1"/>
</dbReference>
<evidence type="ECO:0000256" key="3">
    <source>
        <dbReference type="ARBA" id="ARBA00022723"/>
    </source>
</evidence>
<dbReference type="GO" id="GO:0007096">
    <property type="term" value="P:regulation of exit from mitosis"/>
    <property type="evidence" value="ECO:0000318"/>
    <property type="project" value="GO_Central"/>
</dbReference>
<dbReference type="GO" id="GO:0008270">
    <property type="term" value="F:zinc ion binding"/>
    <property type="evidence" value="ECO:0007669"/>
    <property type="project" value="UniProtKB-KW"/>
</dbReference>
<dbReference type="InterPro" id="IPR000387">
    <property type="entry name" value="Tyr_Pase_dom"/>
</dbReference>
<dbReference type="InterPro" id="IPR006612">
    <property type="entry name" value="THAP_Znf"/>
</dbReference>
<dbReference type="InterPro" id="IPR020422">
    <property type="entry name" value="TYR_PHOSPHATASE_DUAL_dom"/>
</dbReference>
<dbReference type="GO" id="GO:1902636">
    <property type="term" value="C:kinociliary basal body"/>
    <property type="evidence" value="ECO:0000318"/>
    <property type="project" value="GO_Central"/>
</dbReference>
<dbReference type="GeneID" id="8572274"/>